<feature type="domain" description="PilX/PilW C-terminal" evidence="1">
    <location>
        <begin position="88"/>
        <end position="179"/>
    </location>
</feature>
<dbReference type="AlphaFoldDB" id="A0A1R4H7V3"/>
<evidence type="ECO:0000259" key="1">
    <source>
        <dbReference type="Pfam" id="PF13681"/>
    </source>
</evidence>
<name>A0A1R4H7V3_9GAMM</name>
<feature type="domain" description="Type 4 fimbrial biogenesis protein PilX N-terminal" evidence="2">
    <location>
        <begin position="9"/>
        <end position="58"/>
    </location>
</feature>
<dbReference type="OrthoDB" id="5298746at2"/>
<dbReference type="InterPro" id="IPR025205">
    <property type="entry name" value="PilX/PilW_C"/>
</dbReference>
<dbReference type="InterPro" id="IPR025746">
    <property type="entry name" value="PilX_N_dom"/>
</dbReference>
<dbReference type="Pfam" id="PF13681">
    <property type="entry name" value="PilX"/>
    <property type="match status" value="1"/>
</dbReference>
<evidence type="ECO:0000259" key="2">
    <source>
        <dbReference type="Pfam" id="PF14341"/>
    </source>
</evidence>
<sequence>MRQYSKQQAGIVLVVSLIVMLLLTLIGTTAVHTATLEEKIAGNTRNRDLAFQAAESALLAGESYVGSLETTAFNCKNGLFKARDINCDGTQEAIDIWENPAIWSDNSQSIAYIADKNTPPSTDLAQRSAYPRYIIEIINTVCTTPARPCPIADQQKNYRVTARATGSSVDSVVMLQSIYSLL</sequence>
<dbReference type="EMBL" id="FUKI01000101">
    <property type="protein sequence ID" value="SJM92323.1"/>
    <property type="molecule type" value="Genomic_DNA"/>
</dbReference>
<evidence type="ECO:0000313" key="4">
    <source>
        <dbReference type="Proteomes" id="UP000195667"/>
    </source>
</evidence>
<accession>A0A1R4H7V3</accession>
<dbReference type="RefSeq" id="WP_087143349.1">
    <property type="nucleotide sequence ID" value="NZ_FUKI01000101.1"/>
</dbReference>
<reference evidence="4" key="1">
    <citation type="submission" date="2017-02" db="EMBL/GenBank/DDBJ databases">
        <authorList>
            <person name="Daims H."/>
        </authorList>
    </citation>
    <scope>NUCLEOTIDE SEQUENCE [LARGE SCALE GENOMIC DNA]</scope>
</reference>
<dbReference type="Pfam" id="PF14341">
    <property type="entry name" value="PilX_N"/>
    <property type="match status" value="1"/>
</dbReference>
<evidence type="ECO:0000313" key="3">
    <source>
        <dbReference type="EMBL" id="SJM92323.1"/>
    </source>
</evidence>
<keyword evidence="4" id="KW-1185">Reference proteome</keyword>
<organism evidence="3 4">
    <name type="scientific">Crenothrix polyspora</name>
    <dbReference type="NCBI Taxonomy" id="360316"/>
    <lineage>
        <taxon>Bacteria</taxon>
        <taxon>Pseudomonadati</taxon>
        <taxon>Pseudomonadota</taxon>
        <taxon>Gammaproteobacteria</taxon>
        <taxon>Methylococcales</taxon>
        <taxon>Crenotrichaceae</taxon>
        <taxon>Crenothrix</taxon>
    </lineage>
</organism>
<protein>
    <submittedName>
        <fullName evidence="3">Tfp pilus assembly protein PilX</fullName>
    </submittedName>
</protein>
<dbReference type="Proteomes" id="UP000195667">
    <property type="component" value="Unassembled WGS sequence"/>
</dbReference>
<gene>
    <name evidence="3" type="ORF">CRENPOLYSF1_270063</name>
</gene>
<proteinExistence type="predicted"/>